<sequence length="144" mass="15708">MFHASAASFASATPAPPPMMPPMKPWEYLRLRREAAGLSIDEVARRMSPKLATRSEAARLAELLETRGYRALHNKPILRLASAYPLDPSVYRQLADLPPEQHPAVCRGCGSSYWDTQRGAEHVLVSWTAPHTCTGCVAAQVGAA</sequence>
<reference evidence="1" key="2">
    <citation type="submission" date="2020-09" db="EMBL/GenBank/DDBJ databases">
        <authorList>
            <person name="Sun Q."/>
            <person name="Zhou Y."/>
        </authorList>
    </citation>
    <scope>NUCLEOTIDE SEQUENCE</scope>
    <source>
        <strain evidence="1">CGMCC 1.15330</strain>
    </source>
</reference>
<evidence type="ECO:0000313" key="2">
    <source>
        <dbReference type="Proteomes" id="UP000623067"/>
    </source>
</evidence>
<organism evidence="1 2">
    <name type="scientific">Sphingomonas metalli</name>
    <dbReference type="NCBI Taxonomy" id="1779358"/>
    <lineage>
        <taxon>Bacteria</taxon>
        <taxon>Pseudomonadati</taxon>
        <taxon>Pseudomonadota</taxon>
        <taxon>Alphaproteobacteria</taxon>
        <taxon>Sphingomonadales</taxon>
        <taxon>Sphingomonadaceae</taxon>
        <taxon>Sphingomonas</taxon>
    </lineage>
</organism>
<dbReference type="Proteomes" id="UP000623067">
    <property type="component" value="Unassembled WGS sequence"/>
</dbReference>
<dbReference type="AlphaFoldDB" id="A0A916SXK5"/>
<comment type="caution">
    <text evidence="1">The sequence shown here is derived from an EMBL/GenBank/DDBJ whole genome shotgun (WGS) entry which is preliminary data.</text>
</comment>
<protein>
    <submittedName>
        <fullName evidence="1">Uncharacterized protein</fullName>
    </submittedName>
</protein>
<keyword evidence="2" id="KW-1185">Reference proteome</keyword>
<name>A0A916SXK5_9SPHN</name>
<evidence type="ECO:0000313" key="1">
    <source>
        <dbReference type="EMBL" id="GGB21329.1"/>
    </source>
</evidence>
<accession>A0A916SXK5</accession>
<proteinExistence type="predicted"/>
<dbReference type="EMBL" id="BMIH01000001">
    <property type="protein sequence ID" value="GGB21329.1"/>
    <property type="molecule type" value="Genomic_DNA"/>
</dbReference>
<reference evidence="1" key="1">
    <citation type="journal article" date="2014" name="Int. J. Syst. Evol. Microbiol.">
        <title>Complete genome sequence of Corynebacterium casei LMG S-19264T (=DSM 44701T), isolated from a smear-ripened cheese.</title>
        <authorList>
            <consortium name="US DOE Joint Genome Institute (JGI-PGF)"/>
            <person name="Walter F."/>
            <person name="Albersmeier A."/>
            <person name="Kalinowski J."/>
            <person name="Ruckert C."/>
        </authorList>
    </citation>
    <scope>NUCLEOTIDE SEQUENCE</scope>
    <source>
        <strain evidence="1">CGMCC 1.15330</strain>
    </source>
</reference>
<gene>
    <name evidence="1" type="ORF">GCM10011380_08610</name>
</gene>
<dbReference type="RefSeq" id="WP_188657429.1">
    <property type="nucleotide sequence ID" value="NZ_BMIH01000001.1"/>
</dbReference>